<keyword evidence="2" id="KW-1185">Reference proteome</keyword>
<gene>
    <name evidence="1" type="ORF">JOM49_002817</name>
</gene>
<dbReference type="CDD" id="cd07814">
    <property type="entry name" value="SRPBCC_CalC_Aha1-like"/>
    <property type="match status" value="1"/>
</dbReference>
<sequence>MPREFEIRRQVTLPATPAQVWAAITAGTSGWMFPTESDDEAEGYRLLDDHQVLDWTPPERYALRAEQPDGSFNALEWVIEGRAGSTVLRFVHSGMLAEEDWDHEYDGAAKHTDFYLHTLGQYVSHFPGRAATYVAADAPEASLAPDGFTRLLRALGVSEVGDKLEVGLAGEPRTAVVDHLDDWFLGLRTDDALYRVFGRNAWGAPVGVSLHLFSRDANAVSSGKALRGWLDTVYR</sequence>
<dbReference type="InterPro" id="IPR023393">
    <property type="entry name" value="START-like_dom_sf"/>
</dbReference>
<evidence type="ECO:0000313" key="1">
    <source>
        <dbReference type="EMBL" id="MBP2181291.1"/>
    </source>
</evidence>
<dbReference type="Proteomes" id="UP000741013">
    <property type="component" value="Unassembled WGS sequence"/>
</dbReference>
<dbReference type="RefSeq" id="WP_209664736.1">
    <property type="nucleotide sequence ID" value="NZ_JAGGMS010000001.1"/>
</dbReference>
<comment type="caution">
    <text evidence="1">The sequence shown here is derived from an EMBL/GenBank/DDBJ whole genome shotgun (WGS) entry which is preliminary data.</text>
</comment>
<reference evidence="1 2" key="1">
    <citation type="submission" date="2021-03" db="EMBL/GenBank/DDBJ databases">
        <title>Sequencing the genomes of 1000 actinobacteria strains.</title>
        <authorList>
            <person name="Klenk H.-P."/>
        </authorList>
    </citation>
    <scope>NUCLEOTIDE SEQUENCE [LARGE SCALE GENOMIC DNA]</scope>
    <source>
        <strain evidence="1 2">DSM 45510</strain>
    </source>
</reference>
<dbReference type="EMBL" id="JAGGMS010000001">
    <property type="protein sequence ID" value="MBP2181291.1"/>
    <property type="molecule type" value="Genomic_DNA"/>
</dbReference>
<evidence type="ECO:0000313" key="2">
    <source>
        <dbReference type="Proteomes" id="UP000741013"/>
    </source>
</evidence>
<dbReference type="Gene3D" id="3.30.530.20">
    <property type="match status" value="1"/>
</dbReference>
<accession>A0ABS4PPC5</accession>
<name>A0ABS4PPC5_9PSEU</name>
<proteinExistence type="predicted"/>
<organism evidence="1 2">
    <name type="scientific">Amycolatopsis magusensis</name>
    <dbReference type="NCBI Taxonomy" id="882444"/>
    <lineage>
        <taxon>Bacteria</taxon>
        <taxon>Bacillati</taxon>
        <taxon>Actinomycetota</taxon>
        <taxon>Actinomycetes</taxon>
        <taxon>Pseudonocardiales</taxon>
        <taxon>Pseudonocardiaceae</taxon>
        <taxon>Amycolatopsis</taxon>
    </lineage>
</organism>
<dbReference type="SUPFAM" id="SSF55961">
    <property type="entry name" value="Bet v1-like"/>
    <property type="match status" value="1"/>
</dbReference>
<protein>
    <submittedName>
        <fullName evidence="1">Uncharacterized protein YndB with AHSA1/START domain</fullName>
    </submittedName>
</protein>